<feature type="domain" description="Cas12f1-like TNB" evidence="6">
    <location>
        <begin position="305"/>
        <end position="376"/>
    </location>
</feature>
<evidence type="ECO:0000259" key="5">
    <source>
        <dbReference type="Pfam" id="PF01385"/>
    </source>
</evidence>
<keyword evidence="2" id="KW-0815">Transposition</keyword>
<evidence type="ECO:0000256" key="3">
    <source>
        <dbReference type="ARBA" id="ARBA00023125"/>
    </source>
</evidence>
<evidence type="ECO:0000256" key="1">
    <source>
        <dbReference type="ARBA" id="ARBA00008761"/>
    </source>
</evidence>
<comment type="caution">
    <text evidence="7">The sequence shown here is derived from an EMBL/GenBank/DDBJ whole genome shotgun (WGS) entry which is preliminary data.</text>
</comment>
<gene>
    <name evidence="7" type="ORF">E5S67_05710</name>
</gene>
<evidence type="ECO:0000259" key="6">
    <source>
        <dbReference type="Pfam" id="PF07282"/>
    </source>
</evidence>
<organism evidence="7 8">
    <name type="scientific">Microcoleus asticus IPMA8</name>
    <dbReference type="NCBI Taxonomy" id="2563858"/>
    <lineage>
        <taxon>Bacteria</taxon>
        <taxon>Bacillati</taxon>
        <taxon>Cyanobacteriota</taxon>
        <taxon>Cyanophyceae</taxon>
        <taxon>Oscillatoriophycideae</taxon>
        <taxon>Oscillatoriales</taxon>
        <taxon>Microcoleaceae</taxon>
        <taxon>Microcoleus</taxon>
        <taxon>Microcoleus asticus</taxon>
    </lineage>
</organism>
<proteinExistence type="inferred from homology"/>
<sequence>MQLVERHVIKPNHRFYREADRLSWLCKNLYNSANYIYRQNFFASQQTNALAVYHALKTSPDYKALPAKVAQSTLGLVLKAWTSYYLAMRNYQEDPTKFKVAPKIPHYKGSRERKREDGRYVVVFNCQAVSKRALKQGYARPSGTNIWLPSKVTSILEIRIVPKVGCYVVEVVYEKLEQPLQVNQRVAAINLGLNNLATLTYNVPGLVPTIYDGRAVKSTNQYCNQVSEALKSLLPAGQKNSKKLAKLWHKRNCKVDYYLHTASSAIIKELVNRQIGLLVIGWNHDFKDGIHAGKVNNQNFACIPHARFVQMLQYKGKLAGIKVVLVEENYTSKCSALDWEPIQQHSDYMGSRVKRGLFRTQTGRFINADVNGSLNIGRKAVGDGFIPNSIEGFVVNPVRLKAYKH</sequence>
<protein>
    <recommendedName>
        <fullName evidence="9">Transposase</fullName>
    </recommendedName>
</protein>
<reference evidence="7 8" key="1">
    <citation type="journal article" date="2020" name="Sci. Rep.">
        <title>A novel cyanobacterial geosmin producer, revising GeoA distribution and dispersion patterns in Bacteria.</title>
        <authorList>
            <person name="Churro C."/>
            <person name="Semedo-Aguiar A.P."/>
            <person name="Silva A.D."/>
            <person name="Pereira-Leal J.B."/>
            <person name="Leite R.B."/>
        </authorList>
    </citation>
    <scope>NUCLEOTIDE SEQUENCE [LARGE SCALE GENOMIC DNA]</scope>
    <source>
        <strain evidence="7 8">IPMA8</strain>
    </source>
</reference>
<evidence type="ECO:0000256" key="4">
    <source>
        <dbReference type="ARBA" id="ARBA00023172"/>
    </source>
</evidence>
<keyword evidence="4" id="KW-0233">DNA recombination</keyword>
<dbReference type="Proteomes" id="UP000702425">
    <property type="component" value="Unassembled WGS sequence"/>
</dbReference>
<feature type="domain" description="Probable transposase IS891/IS1136/IS1341" evidence="5">
    <location>
        <begin position="173"/>
        <end position="281"/>
    </location>
</feature>
<dbReference type="EMBL" id="SRRZ01000162">
    <property type="protein sequence ID" value="NQE37929.1"/>
    <property type="molecule type" value="Genomic_DNA"/>
</dbReference>
<keyword evidence="3" id="KW-0238">DNA-binding</keyword>
<dbReference type="InterPro" id="IPR010095">
    <property type="entry name" value="Cas12f1-like_TNB"/>
</dbReference>
<dbReference type="Pfam" id="PF01385">
    <property type="entry name" value="OrfB_IS605"/>
    <property type="match status" value="1"/>
</dbReference>
<evidence type="ECO:0000256" key="2">
    <source>
        <dbReference type="ARBA" id="ARBA00022578"/>
    </source>
</evidence>
<evidence type="ECO:0000313" key="7">
    <source>
        <dbReference type="EMBL" id="NQE37929.1"/>
    </source>
</evidence>
<dbReference type="NCBIfam" id="NF040570">
    <property type="entry name" value="guided_TnpB"/>
    <property type="match status" value="1"/>
</dbReference>
<dbReference type="RefSeq" id="WP_172192327.1">
    <property type="nucleotide sequence ID" value="NZ_CAWPPK010000071.1"/>
</dbReference>
<keyword evidence="8" id="KW-1185">Reference proteome</keyword>
<name>A0ABX2D5P4_9CYAN</name>
<dbReference type="InterPro" id="IPR001959">
    <property type="entry name" value="Transposase"/>
</dbReference>
<dbReference type="NCBIfam" id="TIGR01766">
    <property type="entry name" value="IS200/IS605 family accessory protein TnpB-like domain"/>
    <property type="match status" value="1"/>
</dbReference>
<evidence type="ECO:0000313" key="8">
    <source>
        <dbReference type="Proteomes" id="UP000702425"/>
    </source>
</evidence>
<accession>A0ABX2D5P4</accession>
<comment type="similarity">
    <text evidence="1">In the C-terminal section; belongs to the transposase 35 family.</text>
</comment>
<evidence type="ECO:0008006" key="9">
    <source>
        <dbReference type="Google" id="ProtNLM"/>
    </source>
</evidence>
<dbReference type="Pfam" id="PF07282">
    <property type="entry name" value="Cas12f1-like_TNB"/>
    <property type="match status" value="1"/>
</dbReference>